<organism evidence="1 2">
    <name type="scientific">Nadsonia fulvescens var. elongata DSM 6958</name>
    <dbReference type="NCBI Taxonomy" id="857566"/>
    <lineage>
        <taxon>Eukaryota</taxon>
        <taxon>Fungi</taxon>
        <taxon>Dikarya</taxon>
        <taxon>Ascomycota</taxon>
        <taxon>Saccharomycotina</taxon>
        <taxon>Dipodascomycetes</taxon>
        <taxon>Dipodascales</taxon>
        <taxon>Dipodascales incertae sedis</taxon>
        <taxon>Nadsonia</taxon>
    </lineage>
</organism>
<name>A0A1E3PTE2_9ASCO</name>
<dbReference type="AlphaFoldDB" id="A0A1E3PTE2"/>
<accession>A0A1E3PTE2</accession>
<evidence type="ECO:0000313" key="2">
    <source>
        <dbReference type="Proteomes" id="UP000095009"/>
    </source>
</evidence>
<dbReference type="Proteomes" id="UP000095009">
    <property type="component" value="Unassembled WGS sequence"/>
</dbReference>
<protein>
    <recommendedName>
        <fullName evidence="3">RNase III domain-containing protein</fullName>
    </recommendedName>
</protein>
<proteinExistence type="predicted"/>
<gene>
    <name evidence="1" type="ORF">NADFUDRAFT_49238</name>
</gene>
<evidence type="ECO:0000313" key="1">
    <source>
        <dbReference type="EMBL" id="ODQ68600.1"/>
    </source>
</evidence>
<reference evidence="1 2" key="1">
    <citation type="journal article" date="2016" name="Proc. Natl. Acad. Sci. U.S.A.">
        <title>Comparative genomics of biotechnologically important yeasts.</title>
        <authorList>
            <person name="Riley R."/>
            <person name="Haridas S."/>
            <person name="Wolfe K.H."/>
            <person name="Lopes M.R."/>
            <person name="Hittinger C.T."/>
            <person name="Goeker M."/>
            <person name="Salamov A.A."/>
            <person name="Wisecaver J.H."/>
            <person name="Long T.M."/>
            <person name="Calvey C.H."/>
            <person name="Aerts A.L."/>
            <person name="Barry K.W."/>
            <person name="Choi C."/>
            <person name="Clum A."/>
            <person name="Coughlan A.Y."/>
            <person name="Deshpande S."/>
            <person name="Douglass A.P."/>
            <person name="Hanson S.J."/>
            <person name="Klenk H.-P."/>
            <person name="LaButti K.M."/>
            <person name="Lapidus A."/>
            <person name="Lindquist E.A."/>
            <person name="Lipzen A.M."/>
            <person name="Meier-Kolthoff J.P."/>
            <person name="Ohm R.A."/>
            <person name="Otillar R.P."/>
            <person name="Pangilinan J.L."/>
            <person name="Peng Y."/>
            <person name="Rokas A."/>
            <person name="Rosa C.A."/>
            <person name="Scheuner C."/>
            <person name="Sibirny A.A."/>
            <person name="Slot J.C."/>
            <person name="Stielow J.B."/>
            <person name="Sun H."/>
            <person name="Kurtzman C.P."/>
            <person name="Blackwell M."/>
            <person name="Grigoriev I.V."/>
            <person name="Jeffries T.W."/>
        </authorList>
    </citation>
    <scope>NUCLEOTIDE SEQUENCE [LARGE SCALE GENOMIC DNA]</scope>
    <source>
        <strain evidence="1 2">DSM 6958</strain>
    </source>
</reference>
<sequence length="243" mass="27550">MNITNGRGSFPFNNIILKFKCNVIRSPLVLGSVNSIVCHQRSYYSHQHYDNELHFSVTDEKLRIFKSERETQIFLEKYSSDSYSSLSLLLGKDYLLPKAVLVQILSPDLKQTLSPPGIPTEKYAMMGEIILNMELAELLSSNKNNITAAIGTENGYDFDSLLADSARDLQEFNNLRKLAKESGINRQIRTESLARNNRKDQYGVRALRAVIGAVHMILGEKAAKHFVQVKIAQNLFRISRNKI</sequence>
<dbReference type="Gene3D" id="1.10.1520.10">
    <property type="entry name" value="Ribonuclease III domain"/>
    <property type="match status" value="1"/>
</dbReference>
<keyword evidence="2" id="KW-1185">Reference proteome</keyword>
<evidence type="ECO:0008006" key="3">
    <source>
        <dbReference type="Google" id="ProtNLM"/>
    </source>
</evidence>
<dbReference type="InterPro" id="IPR036389">
    <property type="entry name" value="RNase_III_sf"/>
</dbReference>
<dbReference type="GO" id="GO:0004525">
    <property type="term" value="F:ribonuclease III activity"/>
    <property type="evidence" value="ECO:0007669"/>
    <property type="project" value="InterPro"/>
</dbReference>
<dbReference type="EMBL" id="KV454406">
    <property type="protein sequence ID" value="ODQ68600.1"/>
    <property type="molecule type" value="Genomic_DNA"/>
</dbReference>
<dbReference type="GO" id="GO:0006396">
    <property type="term" value="P:RNA processing"/>
    <property type="evidence" value="ECO:0007669"/>
    <property type="project" value="InterPro"/>
</dbReference>